<gene>
    <name evidence="9" type="ORF">SETIT_2G116000v2</name>
</gene>
<evidence type="ECO:0000256" key="2">
    <source>
        <dbReference type="ARBA" id="ARBA00007635"/>
    </source>
</evidence>
<feature type="transmembrane region" description="Helical" evidence="6">
    <location>
        <begin position="213"/>
        <end position="233"/>
    </location>
</feature>
<keyword evidence="4 6" id="KW-1133">Transmembrane helix</keyword>
<evidence type="ECO:0000256" key="5">
    <source>
        <dbReference type="ARBA" id="ARBA00023136"/>
    </source>
</evidence>
<reference evidence="9" key="2">
    <citation type="submission" date="2015-07" db="EMBL/GenBank/DDBJ databases">
        <authorList>
            <person name="Noorani M."/>
        </authorList>
    </citation>
    <scope>NUCLEOTIDE SEQUENCE</scope>
    <source>
        <strain evidence="9">Yugu1</strain>
    </source>
</reference>
<feature type="domain" description="EamA" evidence="8">
    <location>
        <begin position="183"/>
        <end position="321"/>
    </location>
</feature>
<evidence type="ECO:0000256" key="1">
    <source>
        <dbReference type="ARBA" id="ARBA00004141"/>
    </source>
</evidence>
<organism evidence="9">
    <name type="scientific">Setaria italica</name>
    <name type="common">Foxtail millet</name>
    <name type="synonym">Panicum italicum</name>
    <dbReference type="NCBI Taxonomy" id="4555"/>
    <lineage>
        <taxon>Eukaryota</taxon>
        <taxon>Viridiplantae</taxon>
        <taxon>Streptophyta</taxon>
        <taxon>Embryophyta</taxon>
        <taxon>Tracheophyta</taxon>
        <taxon>Spermatophyta</taxon>
        <taxon>Magnoliopsida</taxon>
        <taxon>Liliopsida</taxon>
        <taxon>Poales</taxon>
        <taxon>Poaceae</taxon>
        <taxon>PACMAD clade</taxon>
        <taxon>Panicoideae</taxon>
        <taxon>Panicodae</taxon>
        <taxon>Paniceae</taxon>
        <taxon>Cenchrinae</taxon>
        <taxon>Setaria</taxon>
    </lineage>
</organism>
<feature type="transmembrane region" description="Helical" evidence="6">
    <location>
        <begin position="71"/>
        <end position="93"/>
    </location>
</feature>
<feature type="transmembrane region" description="Helical" evidence="6">
    <location>
        <begin position="37"/>
        <end position="59"/>
    </location>
</feature>
<evidence type="ECO:0000259" key="8">
    <source>
        <dbReference type="Pfam" id="PF00892"/>
    </source>
</evidence>
<dbReference type="Pfam" id="PF00892">
    <property type="entry name" value="EamA"/>
    <property type="match status" value="2"/>
</dbReference>
<dbReference type="OrthoDB" id="1718296at2759"/>
<keyword evidence="5 6" id="KW-0472">Membrane</keyword>
<accession>A0A368PXH7</accession>
<comment type="similarity">
    <text evidence="2 6">Belongs to the drug/metabolite transporter (DMT) superfamily. Plant drug/metabolite exporter (P-DME) (TC 2.A.7.4) family.</text>
</comment>
<evidence type="ECO:0000256" key="3">
    <source>
        <dbReference type="ARBA" id="ARBA00022692"/>
    </source>
</evidence>
<keyword evidence="3 6" id="KW-0812">Transmembrane</keyword>
<dbReference type="PANTHER" id="PTHR31218">
    <property type="entry name" value="WAT1-RELATED PROTEIN"/>
    <property type="match status" value="1"/>
</dbReference>
<proteinExistence type="inferred from homology"/>
<feature type="domain" description="EamA" evidence="8">
    <location>
        <begin position="10"/>
        <end position="150"/>
    </location>
</feature>
<dbReference type="GO" id="GO:0016020">
    <property type="term" value="C:membrane"/>
    <property type="evidence" value="ECO:0007669"/>
    <property type="project" value="UniProtKB-SubCell"/>
</dbReference>
<dbReference type="GO" id="GO:0022857">
    <property type="term" value="F:transmembrane transporter activity"/>
    <property type="evidence" value="ECO:0007669"/>
    <property type="project" value="InterPro"/>
</dbReference>
<evidence type="ECO:0000313" key="9">
    <source>
        <dbReference type="EMBL" id="RCV10491.1"/>
    </source>
</evidence>
<sequence length="374" mass="41411">MNEMDAKKPYVVAIIIQVIYTGMFVILKAAFNQGFNTFVFTFYCQLAATVLLLPIAIFRERKNMCSMSFGLLLKLFLCALIGNTCAINLLNLALRFTSATVQTAISNSKPVTIFCLALLLRMEVVKLKSAYGIAKLTGVALCLAGIFLIAFFAGPSLSPVNHHHAFHSGQTSSVPAGQVTWIKGTFLKLLGDMIWSLWIILQTALLKEYPNKMLVTVTQSVFSTVQLFVVAVVAERDISQWKLGLDISLLAVLYTGFVVAGVCNYLQVWCVEMKGPVFLAMWFPLCFVLTIFCSSFFLGEIVHLGSILGGILLIGGLYSVLWAKSKEAMIEPCSEVNPMKNAKDEKEQKKPEVDQEDGREKHDEETSAYKVEQV</sequence>
<name>A0A368PXH7_SETIT</name>
<feature type="transmembrane region" description="Helical" evidence="6">
    <location>
        <begin position="245"/>
        <end position="266"/>
    </location>
</feature>
<feature type="transmembrane region" description="Helical" evidence="6">
    <location>
        <begin position="181"/>
        <end position="201"/>
    </location>
</feature>
<protein>
    <recommendedName>
        <fullName evidence="6">WAT1-related protein</fullName>
    </recommendedName>
</protein>
<feature type="transmembrane region" description="Helical" evidence="6">
    <location>
        <begin position="278"/>
        <end position="298"/>
    </location>
</feature>
<evidence type="ECO:0000256" key="7">
    <source>
        <dbReference type="SAM" id="MobiDB-lite"/>
    </source>
</evidence>
<evidence type="ECO:0000256" key="6">
    <source>
        <dbReference type="RuleBase" id="RU363077"/>
    </source>
</evidence>
<feature type="transmembrane region" description="Helical" evidence="6">
    <location>
        <begin position="12"/>
        <end position="31"/>
    </location>
</feature>
<dbReference type="EMBL" id="CM003529">
    <property type="protein sequence ID" value="RCV10491.1"/>
    <property type="molecule type" value="Genomic_DNA"/>
</dbReference>
<reference evidence="9" key="1">
    <citation type="journal article" date="2012" name="Nat. Biotechnol.">
        <title>Reference genome sequence of the model plant Setaria.</title>
        <authorList>
            <person name="Bennetzen J.L."/>
            <person name="Schmutz J."/>
            <person name="Wang H."/>
            <person name="Percifield R."/>
            <person name="Hawkins J."/>
            <person name="Pontaroli A.C."/>
            <person name="Estep M."/>
            <person name="Feng L."/>
            <person name="Vaughn J.N."/>
            <person name="Grimwood J."/>
            <person name="Jenkins J."/>
            <person name="Barry K."/>
            <person name="Lindquist E."/>
            <person name="Hellsten U."/>
            <person name="Deshpande S."/>
            <person name="Wang X."/>
            <person name="Wu X."/>
            <person name="Mitros T."/>
            <person name="Triplett J."/>
            <person name="Yang X."/>
            <person name="Ye C.Y."/>
            <person name="Mauro-Herrera M."/>
            <person name="Wang L."/>
            <person name="Li P."/>
            <person name="Sharma M."/>
            <person name="Sharma R."/>
            <person name="Ronald P.C."/>
            <person name="Panaud O."/>
            <person name="Kellogg E.A."/>
            <person name="Brutnell T.P."/>
            <person name="Doust A.N."/>
            <person name="Tuskan G.A."/>
            <person name="Rokhsar D."/>
            <person name="Devos K.M."/>
        </authorList>
    </citation>
    <scope>NUCLEOTIDE SEQUENCE [LARGE SCALE GENOMIC DNA]</scope>
    <source>
        <strain evidence="9">Yugu1</strain>
    </source>
</reference>
<feature type="transmembrane region" description="Helical" evidence="6">
    <location>
        <begin position="132"/>
        <end position="153"/>
    </location>
</feature>
<dbReference type="SUPFAM" id="SSF103481">
    <property type="entry name" value="Multidrug resistance efflux transporter EmrE"/>
    <property type="match status" value="2"/>
</dbReference>
<dbReference type="InterPro" id="IPR030184">
    <property type="entry name" value="WAT1-related"/>
</dbReference>
<dbReference type="AlphaFoldDB" id="A0A368PXH7"/>
<dbReference type="InterPro" id="IPR037185">
    <property type="entry name" value="EmrE-like"/>
</dbReference>
<evidence type="ECO:0000256" key="4">
    <source>
        <dbReference type="ARBA" id="ARBA00022989"/>
    </source>
</evidence>
<feature type="compositionally biased region" description="Basic and acidic residues" evidence="7">
    <location>
        <begin position="341"/>
        <end position="374"/>
    </location>
</feature>
<dbReference type="InterPro" id="IPR000620">
    <property type="entry name" value="EamA_dom"/>
</dbReference>
<feature type="transmembrane region" description="Helical" evidence="6">
    <location>
        <begin position="304"/>
        <end position="323"/>
    </location>
</feature>
<comment type="subcellular location">
    <subcellularLocation>
        <location evidence="1 6">Membrane</location>
        <topology evidence="1 6">Multi-pass membrane protein</topology>
    </subcellularLocation>
</comment>
<feature type="region of interest" description="Disordered" evidence="7">
    <location>
        <begin position="335"/>
        <end position="374"/>
    </location>
</feature>